<dbReference type="GO" id="GO:0003697">
    <property type="term" value="F:single-stranded DNA binding"/>
    <property type="evidence" value="ECO:0007669"/>
    <property type="project" value="TreeGrafter"/>
</dbReference>
<dbReference type="EMBL" id="CATQJA010002644">
    <property type="protein sequence ID" value="CAJ0576554.1"/>
    <property type="molecule type" value="Genomic_DNA"/>
</dbReference>
<keyword evidence="3 4" id="KW-0175">Coiled coil</keyword>
<dbReference type="SUPFAM" id="SSF52540">
    <property type="entry name" value="P-loop containing nucleoside triphosphate hydrolases"/>
    <property type="match status" value="1"/>
</dbReference>
<evidence type="ECO:0000256" key="3">
    <source>
        <dbReference type="ARBA" id="ARBA00023054"/>
    </source>
</evidence>
<dbReference type="Gene3D" id="1.20.5.170">
    <property type="match status" value="1"/>
</dbReference>
<dbReference type="GO" id="GO:0000724">
    <property type="term" value="P:double-strand break repair via homologous recombination"/>
    <property type="evidence" value="ECO:0007669"/>
    <property type="project" value="TreeGrafter"/>
</dbReference>
<evidence type="ECO:0000256" key="4">
    <source>
        <dbReference type="SAM" id="Coils"/>
    </source>
</evidence>
<feature type="non-terminal residue" evidence="6">
    <location>
        <position position="892"/>
    </location>
</feature>
<dbReference type="Proteomes" id="UP001177023">
    <property type="component" value="Unassembled WGS sequence"/>
</dbReference>
<dbReference type="GO" id="GO:0030915">
    <property type="term" value="C:Smc5-Smc6 complex"/>
    <property type="evidence" value="ECO:0007669"/>
    <property type="project" value="TreeGrafter"/>
</dbReference>
<dbReference type="Gene3D" id="3.40.50.300">
    <property type="entry name" value="P-loop containing nucleotide triphosphate hydrolases"/>
    <property type="match status" value="1"/>
</dbReference>
<evidence type="ECO:0000313" key="6">
    <source>
        <dbReference type="EMBL" id="CAJ0576554.1"/>
    </source>
</evidence>
<evidence type="ECO:0000256" key="2">
    <source>
        <dbReference type="ARBA" id="ARBA00018687"/>
    </source>
</evidence>
<sequence length="892" mass="102326">MPDGQPGARPRAREALPSARAAHLKRNAFEGEHFPDGSIKTIELCNFLTFEHTYIGSGPNLNLIIGPNGSGKSSIICGICLAVGGSPKLLGRSEVLTDYIKIGCQHGYAEITVADSKHDRGEARFRIYLQRSEKAPLYFLNDLKVSKQAVIMKAHNLNIQIENPCTFLPQDKVKGFAAQNPQELLKNTEKAGDVKLFEQHEEILTKKKEEKEFQKSVQDCESKLEQCKNQMILLEPKVEHYKKRKMMEVQRQKLEQKRVILAFEDAQAKYEAASEDTNEIKKQMADREKGQEKANRLLKKSTEQLEAVEEAEKLLGKAIAESVRKVNDNVDANWYINKMEDVKDRLATAREERQGWCKRVEKLEAECREIEERLEQERDKRGHYEKVLRDLSEQLRELTAGLDESADKVTRLEADNRELEAQLKDAESVQARNFANLERRMQTLPQYALTAYREYLQNKGRYKCPIYVPSVDITIRPGTANSLKVENSLNFRDRTTFIFGCKDDEMQMAKHHPKIATTVVEPPMIEQTLRHLADNALPDVAVQSGIVGTMLDLVDCPDAVRVFLTRGCLWDKIYIGNARVDERFYDVANVMKHQWPFGRIFTDHHQVSWSVSMYSHEVLVDQTRLTSAHQEFFKPLTTRYEQVDEQKIRRLRLQAKKLGDEKEGLLEERRTVNGERTKIRAKLQDTLRLQKDGSKLKSVLEDKQSELAMVQRIQPNVEALEREFKNIASESVKQAILRASRTTKQCKELGKLLLRRNVAIHRLAHVRERVEEAQSEADQARQWIRAKINELKEKERRIATEKAAFDEANREAFDDKLAVLNALPGTLGEIDDQIADEEARLNLIRGAGAGTIKDVERLEELKGEQREMEADRDSAIQRRALFDGELERLVLA</sequence>
<comment type="similarity">
    <text evidence="1">Belongs to the SMC family. SMC5 subfamily.</text>
</comment>
<evidence type="ECO:0000313" key="7">
    <source>
        <dbReference type="Proteomes" id="UP001177023"/>
    </source>
</evidence>
<organism evidence="6 7">
    <name type="scientific">Mesorhabditis spiculigera</name>
    <dbReference type="NCBI Taxonomy" id="96644"/>
    <lineage>
        <taxon>Eukaryota</taxon>
        <taxon>Metazoa</taxon>
        <taxon>Ecdysozoa</taxon>
        <taxon>Nematoda</taxon>
        <taxon>Chromadorea</taxon>
        <taxon>Rhabditida</taxon>
        <taxon>Rhabditina</taxon>
        <taxon>Rhabditomorpha</taxon>
        <taxon>Rhabditoidea</taxon>
        <taxon>Rhabditidae</taxon>
        <taxon>Mesorhabditinae</taxon>
        <taxon>Mesorhabditis</taxon>
    </lineage>
</organism>
<proteinExistence type="inferred from homology"/>
<dbReference type="GO" id="GO:0005634">
    <property type="term" value="C:nucleus"/>
    <property type="evidence" value="ECO:0007669"/>
    <property type="project" value="TreeGrafter"/>
</dbReference>
<protein>
    <recommendedName>
        <fullName evidence="2">Structural maintenance of chromosomes protein 5</fullName>
    </recommendedName>
</protein>
<dbReference type="PANTHER" id="PTHR45916">
    <property type="entry name" value="STRUCTURAL MAINTENANCE OF CHROMOSOMES PROTEIN 5"/>
    <property type="match status" value="1"/>
</dbReference>
<dbReference type="PANTHER" id="PTHR45916:SF1">
    <property type="entry name" value="STRUCTURAL MAINTENANCE OF CHROMOSOMES PROTEIN 5"/>
    <property type="match status" value="1"/>
</dbReference>
<dbReference type="Pfam" id="PF13476">
    <property type="entry name" value="AAA_23"/>
    <property type="match status" value="1"/>
</dbReference>
<name>A0AA36G5I6_9BILA</name>
<keyword evidence="7" id="KW-1185">Reference proteome</keyword>
<evidence type="ECO:0000256" key="1">
    <source>
        <dbReference type="ARBA" id="ARBA00010171"/>
    </source>
</evidence>
<feature type="coiled-coil region" evidence="4">
    <location>
        <begin position="756"/>
        <end position="811"/>
    </location>
</feature>
<reference evidence="6" key="1">
    <citation type="submission" date="2023-06" db="EMBL/GenBank/DDBJ databases">
        <authorList>
            <person name="Delattre M."/>
        </authorList>
    </citation>
    <scope>NUCLEOTIDE SEQUENCE</scope>
    <source>
        <strain evidence="6">AF72</strain>
    </source>
</reference>
<dbReference type="AlphaFoldDB" id="A0AA36G5I6"/>
<gene>
    <name evidence="6" type="ORF">MSPICULIGERA_LOCUS14844</name>
</gene>
<comment type="caution">
    <text evidence="6">The sequence shown here is derived from an EMBL/GenBank/DDBJ whole genome shotgun (WGS) entry which is preliminary data.</text>
</comment>
<dbReference type="GO" id="GO:0016887">
    <property type="term" value="F:ATP hydrolysis activity"/>
    <property type="evidence" value="ECO:0007669"/>
    <property type="project" value="InterPro"/>
</dbReference>
<feature type="coiled-coil region" evidence="4">
    <location>
        <begin position="263"/>
        <end position="432"/>
    </location>
</feature>
<dbReference type="InterPro" id="IPR027417">
    <property type="entry name" value="P-loop_NTPase"/>
</dbReference>
<feature type="domain" description="Rad50/SbcC-type AAA" evidence="5">
    <location>
        <begin position="42"/>
        <end position="230"/>
    </location>
</feature>
<accession>A0AA36G5I6</accession>
<dbReference type="InterPro" id="IPR038729">
    <property type="entry name" value="Rad50/SbcC_AAA"/>
</dbReference>
<dbReference type="SUPFAM" id="SSF90257">
    <property type="entry name" value="Myosin rod fragments"/>
    <property type="match status" value="1"/>
</dbReference>
<evidence type="ECO:0000259" key="5">
    <source>
        <dbReference type="Pfam" id="PF13476"/>
    </source>
</evidence>